<evidence type="ECO:0000256" key="5">
    <source>
        <dbReference type="ARBA" id="ARBA00022989"/>
    </source>
</evidence>
<evidence type="ECO:0000256" key="9">
    <source>
        <dbReference type="ARBA" id="ARBA00023224"/>
    </source>
</evidence>
<keyword evidence="6" id="KW-0297">G-protein coupled receptor</keyword>
<evidence type="ECO:0000256" key="3">
    <source>
        <dbReference type="ARBA" id="ARBA00022475"/>
    </source>
</evidence>
<dbReference type="STRING" id="158441.A0A226EVJ5"/>
<dbReference type="GO" id="GO:0005886">
    <property type="term" value="C:plasma membrane"/>
    <property type="evidence" value="ECO:0007669"/>
    <property type="project" value="UniProtKB-SubCell"/>
</dbReference>
<feature type="transmembrane region" description="Helical" evidence="10">
    <location>
        <begin position="230"/>
        <end position="253"/>
    </location>
</feature>
<dbReference type="Proteomes" id="UP000198287">
    <property type="component" value="Unassembled WGS sequence"/>
</dbReference>
<keyword evidence="3" id="KW-1003">Cell membrane</keyword>
<dbReference type="OMA" id="CTIWFIS"/>
<feature type="transmembrane region" description="Helical" evidence="10">
    <location>
        <begin position="148"/>
        <end position="169"/>
    </location>
</feature>
<dbReference type="GO" id="GO:0004930">
    <property type="term" value="F:G protein-coupled receptor activity"/>
    <property type="evidence" value="ECO:0007669"/>
    <property type="project" value="UniProtKB-KW"/>
</dbReference>
<dbReference type="PANTHER" id="PTHR24248">
    <property type="entry name" value="ADRENERGIC RECEPTOR-RELATED G-PROTEIN COUPLED RECEPTOR"/>
    <property type="match status" value="1"/>
</dbReference>
<organism evidence="12 13">
    <name type="scientific">Folsomia candida</name>
    <name type="common">Springtail</name>
    <dbReference type="NCBI Taxonomy" id="158441"/>
    <lineage>
        <taxon>Eukaryota</taxon>
        <taxon>Metazoa</taxon>
        <taxon>Ecdysozoa</taxon>
        <taxon>Arthropoda</taxon>
        <taxon>Hexapoda</taxon>
        <taxon>Collembola</taxon>
        <taxon>Entomobryomorpha</taxon>
        <taxon>Isotomoidea</taxon>
        <taxon>Isotomidae</taxon>
        <taxon>Proisotominae</taxon>
        <taxon>Folsomia</taxon>
    </lineage>
</organism>
<comment type="similarity">
    <text evidence="2">Belongs to the G-protein coupled receptor 1 family.</text>
</comment>
<keyword evidence="7 10" id="KW-0472">Membrane</keyword>
<evidence type="ECO:0000256" key="4">
    <source>
        <dbReference type="ARBA" id="ARBA00022692"/>
    </source>
</evidence>
<keyword evidence="8 12" id="KW-0675">Receptor</keyword>
<feature type="transmembrane region" description="Helical" evidence="10">
    <location>
        <begin position="368"/>
        <end position="389"/>
    </location>
</feature>
<sequence length="410" mass="46136">MACSWVKSSRISLRVFSPMIPEQPGTSGCICWAAEWERRESLVQNPIKAIPTPRRGSLHVNPVRYVGGEPVATEAWGCSGERASRRESLGNLALILIYFSNKKIQNPSNAYFICLAVVDILIGFVLMPLTFLYLYTNNWTLGIGTCKFYLMGCYSLSCARSAHLVLIALDRYRIVVHGVSYLHRRTFVNNVELSCTIWFISVWIVLPVLIDWDHIASDPEVHGICALKKTPSFFVLVILTNFILPVGLLTRLYTQLFLLLRAKATNKFNKQNALQSTKTKPEELNNIGGGDEETITELTETDAEDKIIKQPLSSVRLPKSEKFKVNLKRERTAAWSLGIIIVGCYVCWIPFAVLFLLEVVGIDIAKSYFLAGAIVGWTSSSFNPIVLTIRNRDFNQGLMKMWTSTKNLIC</sequence>
<evidence type="ECO:0000313" key="12">
    <source>
        <dbReference type="EMBL" id="OXA61602.1"/>
    </source>
</evidence>
<keyword evidence="13" id="KW-1185">Reference proteome</keyword>
<comment type="subcellular location">
    <subcellularLocation>
        <location evidence="1">Cell membrane</location>
        <topology evidence="1">Multi-pass membrane protein</topology>
    </subcellularLocation>
</comment>
<accession>A0A226EVJ5</accession>
<evidence type="ECO:0000256" key="1">
    <source>
        <dbReference type="ARBA" id="ARBA00004651"/>
    </source>
</evidence>
<gene>
    <name evidence="12" type="ORF">Fcan01_02720</name>
</gene>
<evidence type="ECO:0000256" key="10">
    <source>
        <dbReference type="SAM" id="Phobius"/>
    </source>
</evidence>
<dbReference type="OrthoDB" id="10042731at2759"/>
<keyword evidence="4 10" id="KW-0812">Transmembrane</keyword>
<dbReference type="CDD" id="cd00637">
    <property type="entry name" value="7tm_classA_rhodopsin-like"/>
    <property type="match status" value="1"/>
</dbReference>
<evidence type="ECO:0000256" key="8">
    <source>
        <dbReference type="ARBA" id="ARBA00023170"/>
    </source>
</evidence>
<evidence type="ECO:0000313" key="13">
    <source>
        <dbReference type="Proteomes" id="UP000198287"/>
    </source>
</evidence>
<evidence type="ECO:0000256" key="7">
    <source>
        <dbReference type="ARBA" id="ARBA00023136"/>
    </source>
</evidence>
<keyword evidence="9" id="KW-0807">Transducer</keyword>
<evidence type="ECO:0000256" key="2">
    <source>
        <dbReference type="ARBA" id="ARBA00010663"/>
    </source>
</evidence>
<evidence type="ECO:0000259" key="11">
    <source>
        <dbReference type="PROSITE" id="PS50262"/>
    </source>
</evidence>
<dbReference type="AlphaFoldDB" id="A0A226EVJ5"/>
<dbReference type="Gene3D" id="1.20.1070.10">
    <property type="entry name" value="Rhodopsin 7-helix transmembrane proteins"/>
    <property type="match status" value="1"/>
</dbReference>
<comment type="caution">
    <text evidence="12">The sequence shown here is derived from an EMBL/GenBank/DDBJ whole genome shotgun (WGS) entry which is preliminary data.</text>
</comment>
<proteinExistence type="inferred from homology"/>
<dbReference type="PRINTS" id="PR00237">
    <property type="entry name" value="GPCRRHODOPSN"/>
</dbReference>
<dbReference type="SUPFAM" id="SSF81321">
    <property type="entry name" value="Family A G protein-coupled receptor-like"/>
    <property type="match status" value="1"/>
</dbReference>
<dbReference type="PROSITE" id="PS50262">
    <property type="entry name" value="G_PROTEIN_RECEP_F1_2"/>
    <property type="match status" value="1"/>
</dbReference>
<evidence type="ECO:0000256" key="6">
    <source>
        <dbReference type="ARBA" id="ARBA00023040"/>
    </source>
</evidence>
<feature type="transmembrane region" description="Helical" evidence="10">
    <location>
        <begin position="190"/>
        <end position="210"/>
    </location>
</feature>
<feature type="transmembrane region" description="Helical" evidence="10">
    <location>
        <begin position="110"/>
        <end position="136"/>
    </location>
</feature>
<protein>
    <submittedName>
        <fullName evidence="12">5-hydroxytryptamine receptor 1B</fullName>
    </submittedName>
</protein>
<keyword evidence="5 10" id="KW-1133">Transmembrane helix</keyword>
<dbReference type="InterPro" id="IPR017452">
    <property type="entry name" value="GPCR_Rhodpsn_7TM"/>
</dbReference>
<dbReference type="Pfam" id="PF00001">
    <property type="entry name" value="7tm_1"/>
    <property type="match status" value="1"/>
</dbReference>
<reference evidence="12 13" key="1">
    <citation type="submission" date="2015-12" db="EMBL/GenBank/DDBJ databases">
        <title>The genome of Folsomia candida.</title>
        <authorList>
            <person name="Faddeeva A."/>
            <person name="Derks M.F."/>
            <person name="Anvar Y."/>
            <person name="Smit S."/>
            <person name="Van Straalen N."/>
            <person name="Roelofs D."/>
        </authorList>
    </citation>
    <scope>NUCLEOTIDE SEQUENCE [LARGE SCALE GENOMIC DNA]</scope>
    <source>
        <strain evidence="12 13">VU population</strain>
        <tissue evidence="12">Whole body</tissue>
    </source>
</reference>
<dbReference type="EMBL" id="LNIX01000001">
    <property type="protein sequence ID" value="OXA61602.1"/>
    <property type="molecule type" value="Genomic_DNA"/>
</dbReference>
<name>A0A226EVJ5_FOLCA</name>
<dbReference type="InterPro" id="IPR000276">
    <property type="entry name" value="GPCR_Rhodpsn"/>
</dbReference>
<feature type="transmembrane region" description="Helical" evidence="10">
    <location>
        <begin position="332"/>
        <end position="356"/>
    </location>
</feature>
<feature type="domain" description="G-protein coupled receptors family 1 profile" evidence="11">
    <location>
        <begin position="90"/>
        <end position="387"/>
    </location>
</feature>